<dbReference type="Gene3D" id="1.10.10.10">
    <property type="entry name" value="Winged helix-like DNA-binding domain superfamily/Winged helix DNA-binding domain"/>
    <property type="match status" value="1"/>
</dbReference>
<evidence type="ECO:0000256" key="2">
    <source>
        <dbReference type="ARBA" id="ARBA00023015"/>
    </source>
</evidence>
<organism evidence="6 7">
    <name type="scientific">Megasphaera hexanoica</name>
    <dbReference type="NCBI Taxonomy" id="1675036"/>
    <lineage>
        <taxon>Bacteria</taxon>
        <taxon>Bacillati</taxon>
        <taxon>Bacillota</taxon>
        <taxon>Negativicutes</taxon>
        <taxon>Veillonellales</taxon>
        <taxon>Veillonellaceae</taxon>
        <taxon>Megasphaera</taxon>
    </lineage>
</organism>
<dbReference type="InterPro" id="IPR000847">
    <property type="entry name" value="LysR_HTH_N"/>
</dbReference>
<accession>A0A848BX86</accession>
<evidence type="ECO:0000313" key="6">
    <source>
        <dbReference type="EMBL" id="NME29418.1"/>
    </source>
</evidence>
<evidence type="ECO:0000256" key="4">
    <source>
        <dbReference type="ARBA" id="ARBA00023163"/>
    </source>
</evidence>
<dbReference type="GO" id="GO:0003677">
    <property type="term" value="F:DNA binding"/>
    <property type="evidence" value="ECO:0007669"/>
    <property type="project" value="UniProtKB-KW"/>
</dbReference>
<dbReference type="Gene3D" id="3.40.190.10">
    <property type="entry name" value="Periplasmic binding protein-like II"/>
    <property type="match status" value="2"/>
</dbReference>
<keyword evidence="3" id="KW-0238">DNA-binding</keyword>
<keyword evidence="4" id="KW-0804">Transcription</keyword>
<evidence type="ECO:0000256" key="3">
    <source>
        <dbReference type="ARBA" id="ARBA00023125"/>
    </source>
</evidence>
<dbReference type="InterPro" id="IPR005119">
    <property type="entry name" value="LysR_subst-bd"/>
</dbReference>
<comment type="caution">
    <text evidence="6">The sequence shown here is derived from an EMBL/GenBank/DDBJ whole genome shotgun (WGS) entry which is preliminary data.</text>
</comment>
<dbReference type="SUPFAM" id="SSF46785">
    <property type="entry name" value="Winged helix' DNA-binding domain"/>
    <property type="match status" value="1"/>
</dbReference>
<evidence type="ECO:0000256" key="1">
    <source>
        <dbReference type="ARBA" id="ARBA00009437"/>
    </source>
</evidence>
<dbReference type="InterPro" id="IPR036390">
    <property type="entry name" value="WH_DNA-bd_sf"/>
</dbReference>
<sequence length="277" mass="31071">MFELNQLEQLLTVAECGTLSAAAEKLHLSQPALSRSMQRLEAELSVPLFSRQKNKIALNENGRLAVAYAHKVVQEAQEMKERLVAHERARHTILIGSCAPAPLWRLIPQLSASFPEMTIASEIRDLTLLEEKLHDQSYQLIVLPYALDEKGLTCVKIGQEHLCFTLPPAHPLASRKGLHLTDVNGETMLLRPNLGFWGPIVKQAMPETKFLIQENEAFNELVKFSVLPSFVTDLSLRREGPPPDRVVVPIADASVQVTYYACFWEKTGWKLKKALTA</sequence>
<reference evidence="6 7" key="1">
    <citation type="submission" date="2020-04" db="EMBL/GenBank/DDBJ databases">
        <authorList>
            <person name="Hitch T.C.A."/>
            <person name="Wylensek D."/>
            <person name="Clavel T."/>
        </authorList>
    </citation>
    <scope>NUCLEOTIDE SEQUENCE [LARGE SCALE GENOMIC DNA]</scope>
    <source>
        <strain evidence="6 7">Oil-RF-744-FAT-WT-6-1</strain>
    </source>
</reference>
<dbReference type="InterPro" id="IPR036388">
    <property type="entry name" value="WH-like_DNA-bd_sf"/>
</dbReference>
<dbReference type="FunFam" id="1.10.10.10:FF:000001">
    <property type="entry name" value="LysR family transcriptional regulator"/>
    <property type="match status" value="1"/>
</dbReference>
<comment type="similarity">
    <text evidence="1">Belongs to the LysR transcriptional regulatory family.</text>
</comment>
<dbReference type="PRINTS" id="PR00039">
    <property type="entry name" value="HTHLYSR"/>
</dbReference>
<dbReference type="Proteomes" id="UP000591071">
    <property type="component" value="Unassembled WGS sequence"/>
</dbReference>
<dbReference type="Pfam" id="PF00126">
    <property type="entry name" value="HTH_1"/>
    <property type="match status" value="1"/>
</dbReference>
<dbReference type="PROSITE" id="PS50931">
    <property type="entry name" value="HTH_LYSR"/>
    <property type="match status" value="1"/>
</dbReference>
<dbReference type="RefSeq" id="WP_170088115.1">
    <property type="nucleotide sequence ID" value="NZ_JABAFG010000034.1"/>
</dbReference>
<evidence type="ECO:0000259" key="5">
    <source>
        <dbReference type="PROSITE" id="PS50931"/>
    </source>
</evidence>
<dbReference type="SUPFAM" id="SSF53850">
    <property type="entry name" value="Periplasmic binding protein-like II"/>
    <property type="match status" value="1"/>
</dbReference>
<dbReference type="PANTHER" id="PTHR30346">
    <property type="entry name" value="TRANSCRIPTIONAL DUAL REGULATOR HCAR-RELATED"/>
    <property type="match status" value="1"/>
</dbReference>
<dbReference type="GO" id="GO:0032993">
    <property type="term" value="C:protein-DNA complex"/>
    <property type="evidence" value="ECO:0007669"/>
    <property type="project" value="TreeGrafter"/>
</dbReference>
<dbReference type="GO" id="GO:0003700">
    <property type="term" value="F:DNA-binding transcription factor activity"/>
    <property type="evidence" value="ECO:0007669"/>
    <property type="project" value="InterPro"/>
</dbReference>
<dbReference type="CDD" id="cd05466">
    <property type="entry name" value="PBP2_LTTR_substrate"/>
    <property type="match status" value="1"/>
</dbReference>
<evidence type="ECO:0000313" key="7">
    <source>
        <dbReference type="Proteomes" id="UP000591071"/>
    </source>
</evidence>
<proteinExistence type="inferred from homology"/>
<dbReference type="EMBL" id="JABAFG010000034">
    <property type="protein sequence ID" value="NME29418.1"/>
    <property type="molecule type" value="Genomic_DNA"/>
</dbReference>
<dbReference type="Pfam" id="PF03466">
    <property type="entry name" value="LysR_substrate"/>
    <property type="match status" value="1"/>
</dbReference>
<dbReference type="AlphaFoldDB" id="A0A848BX86"/>
<protein>
    <submittedName>
        <fullName evidence="6">LysR family transcriptional regulator</fullName>
    </submittedName>
</protein>
<name>A0A848BX86_9FIRM</name>
<feature type="domain" description="HTH lysR-type" evidence="5">
    <location>
        <begin position="2"/>
        <end position="59"/>
    </location>
</feature>
<keyword evidence="2" id="KW-0805">Transcription regulation</keyword>
<gene>
    <name evidence="6" type="ORF">HF872_12465</name>
</gene>
<dbReference type="PANTHER" id="PTHR30346:SF28">
    <property type="entry name" value="HTH-TYPE TRANSCRIPTIONAL REGULATOR CYNR"/>
    <property type="match status" value="1"/>
</dbReference>